<keyword evidence="5 7" id="KW-1133">Transmembrane helix</keyword>
<reference evidence="9 10" key="1">
    <citation type="submission" date="2018-11" db="EMBL/GenBank/DDBJ databases">
        <title>Genome sequencing of Paenibacillus sp. KCOM 3021 (= ChDC PVNT-B20).</title>
        <authorList>
            <person name="Kook J.-K."/>
            <person name="Park S.-N."/>
            <person name="Lim Y.K."/>
        </authorList>
    </citation>
    <scope>NUCLEOTIDE SEQUENCE [LARGE SCALE GENOMIC DNA]</scope>
    <source>
        <strain evidence="9 10">KCOM 3021</strain>
    </source>
</reference>
<dbReference type="NCBIfam" id="TIGR00900">
    <property type="entry name" value="2A0121"/>
    <property type="match status" value="1"/>
</dbReference>
<evidence type="ECO:0000256" key="4">
    <source>
        <dbReference type="ARBA" id="ARBA00022692"/>
    </source>
</evidence>
<dbReference type="EMBL" id="RRCN01000001">
    <property type="protein sequence ID" value="RRJ65737.1"/>
    <property type="molecule type" value="Genomic_DNA"/>
</dbReference>
<dbReference type="Proteomes" id="UP000267017">
    <property type="component" value="Unassembled WGS sequence"/>
</dbReference>
<protein>
    <submittedName>
        <fullName evidence="9">MFS transporter</fullName>
    </submittedName>
</protein>
<organism evidence="9 10">
    <name type="scientific">Paenibacillus oralis</name>
    <dbReference type="NCBI Taxonomy" id="2490856"/>
    <lineage>
        <taxon>Bacteria</taxon>
        <taxon>Bacillati</taxon>
        <taxon>Bacillota</taxon>
        <taxon>Bacilli</taxon>
        <taxon>Bacillales</taxon>
        <taxon>Paenibacillaceae</taxon>
        <taxon>Paenibacillus</taxon>
    </lineage>
</organism>
<gene>
    <name evidence="9" type="ORF">EHV15_24580</name>
</gene>
<feature type="transmembrane region" description="Helical" evidence="7">
    <location>
        <begin position="149"/>
        <end position="166"/>
    </location>
</feature>
<evidence type="ECO:0000256" key="7">
    <source>
        <dbReference type="SAM" id="Phobius"/>
    </source>
</evidence>
<feature type="transmembrane region" description="Helical" evidence="7">
    <location>
        <begin position="222"/>
        <end position="246"/>
    </location>
</feature>
<keyword evidence="2" id="KW-0813">Transport</keyword>
<keyword evidence="6 7" id="KW-0472">Membrane</keyword>
<comment type="caution">
    <text evidence="9">The sequence shown here is derived from an EMBL/GenBank/DDBJ whole genome shotgun (WGS) entry which is preliminary data.</text>
</comment>
<feature type="transmembrane region" description="Helical" evidence="7">
    <location>
        <begin position="44"/>
        <end position="69"/>
    </location>
</feature>
<keyword evidence="3" id="KW-1003">Cell membrane</keyword>
<feature type="transmembrane region" description="Helical" evidence="7">
    <location>
        <begin position="348"/>
        <end position="370"/>
    </location>
</feature>
<evidence type="ECO:0000256" key="2">
    <source>
        <dbReference type="ARBA" id="ARBA00022448"/>
    </source>
</evidence>
<dbReference type="PANTHER" id="PTHR43266">
    <property type="entry name" value="MACROLIDE-EFFLUX PROTEIN"/>
    <property type="match status" value="1"/>
</dbReference>
<feature type="transmembrane region" description="Helical" evidence="7">
    <location>
        <begin position="286"/>
        <end position="306"/>
    </location>
</feature>
<accession>A0A3P3U5U9</accession>
<feature type="transmembrane region" description="Helical" evidence="7">
    <location>
        <begin position="172"/>
        <end position="191"/>
    </location>
</feature>
<keyword evidence="4 7" id="KW-0812">Transmembrane</keyword>
<dbReference type="SUPFAM" id="SSF103473">
    <property type="entry name" value="MFS general substrate transporter"/>
    <property type="match status" value="1"/>
</dbReference>
<dbReference type="GO" id="GO:0005886">
    <property type="term" value="C:plasma membrane"/>
    <property type="evidence" value="ECO:0007669"/>
    <property type="project" value="UniProtKB-SubCell"/>
</dbReference>
<evidence type="ECO:0000313" key="10">
    <source>
        <dbReference type="Proteomes" id="UP000267017"/>
    </source>
</evidence>
<sequence length="405" mass="43377">MNMTKQNWKRSFFTIWAGQAVSLITSAVLQMAIIWYLTDSTGSAMVLSIATMVGFLPQAVLGTMIGVLVDRWNRKLVMIGADLIIAAAGAALAVVALTIDLPIWVVMVVLFIRSIGTAFHTPALSAVTPLLVPEDQLTKCAGYSQSVQSVSYILSPVIAGVLYAAWDLNAIIAIDVVGALIACLTVALVAIPKQKTQVDSVNSNFFEEVKEGYRTFKASKGLFALLWISALYAFVFMPISALFPLMSMRYFGGTATHASIVETVFAAGMLAGGLLLGIWGGFKNRAWSIIFSVSLMGIALAVSGLLPVNGFLFFVLCSILMGFSSPFFSGVQAALIQEKIQPEFLGRAFGLLGSITSFAMPLGLIASGIFADRIGIHHWFTFSGIGIIGIALLCMLLPSIRHLDK</sequence>
<dbReference type="InterPro" id="IPR011701">
    <property type="entry name" value="MFS"/>
</dbReference>
<dbReference type="AlphaFoldDB" id="A0A3P3U5U9"/>
<feature type="transmembrane region" description="Helical" evidence="7">
    <location>
        <begin position="312"/>
        <end position="336"/>
    </location>
</feature>
<evidence type="ECO:0000256" key="1">
    <source>
        <dbReference type="ARBA" id="ARBA00004651"/>
    </source>
</evidence>
<feature type="transmembrane region" description="Helical" evidence="7">
    <location>
        <begin position="103"/>
        <end position="128"/>
    </location>
</feature>
<dbReference type="CDD" id="cd06173">
    <property type="entry name" value="MFS_MefA_like"/>
    <property type="match status" value="1"/>
</dbReference>
<dbReference type="Gene3D" id="1.20.1250.20">
    <property type="entry name" value="MFS general substrate transporter like domains"/>
    <property type="match status" value="2"/>
</dbReference>
<evidence type="ECO:0000259" key="8">
    <source>
        <dbReference type="PROSITE" id="PS50850"/>
    </source>
</evidence>
<dbReference type="PANTHER" id="PTHR43266:SF10">
    <property type="entry name" value="BACILYSIN EXPORTER BACE-RELATED"/>
    <property type="match status" value="1"/>
</dbReference>
<feature type="domain" description="Major facilitator superfamily (MFS) profile" evidence="8">
    <location>
        <begin position="11"/>
        <end position="401"/>
    </location>
</feature>
<dbReference type="GO" id="GO:0022857">
    <property type="term" value="F:transmembrane transporter activity"/>
    <property type="evidence" value="ECO:0007669"/>
    <property type="project" value="InterPro"/>
</dbReference>
<feature type="transmembrane region" description="Helical" evidence="7">
    <location>
        <begin position="258"/>
        <end position="279"/>
    </location>
</feature>
<dbReference type="InterPro" id="IPR004751">
    <property type="entry name" value="Drug_antiport"/>
</dbReference>
<name>A0A3P3U5U9_9BACL</name>
<feature type="transmembrane region" description="Helical" evidence="7">
    <location>
        <begin position="76"/>
        <end position="97"/>
    </location>
</feature>
<dbReference type="PROSITE" id="PS50850">
    <property type="entry name" value="MFS"/>
    <property type="match status" value="1"/>
</dbReference>
<dbReference type="OrthoDB" id="9775268at2"/>
<evidence type="ECO:0000313" key="9">
    <source>
        <dbReference type="EMBL" id="RRJ65737.1"/>
    </source>
</evidence>
<keyword evidence="10" id="KW-1185">Reference proteome</keyword>
<evidence type="ECO:0000256" key="6">
    <source>
        <dbReference type="ARBA" id="ARBA00023136"/>
    </source>
</evidence>
<evidence type="ECO:0000256" key="5">
    <source>
        <dbReference type="ARBA" id="ARBA00022989"/>
    </source>
</evidence>
<feature type="transmembrane region" description="Helical" evidence="7">
    <location>
        <begin position="376"/>
        <end position="397"/>
    </location>
</feature>
<evidence type="ECO:0000256" key="3">
    <source>
        <dbReference type="ARBA" id="ARBA00022475"/>
    </source>
</evidence>
<feature type="transmembrane region" description="Helical" evidence="7">
    <location>
        <begin position="12"/>
        <end position="38"/>
    </location>
</feature>
<dbReference type="Pfam" id="PF07690">
    <property type="entry name" value="MFS_1"/>
    <property type="match status" value="1"/>
</dbReference>
<proteinExistence type="predicted"/>
<dbReference type="InterPro" id="IPR036259">
    <property type="entry name" value="MFS_trans_sf"/>
</dbReference>
<comment type="subcellular location">
    <subcellularLocation>
        <location evidence="1">Cell membrane</location>
        <topology evidence="1">Multi-pass membrane protein</topology>
    </subcellularLocation>
</comment>
<dbReference type="InterPro" id="IPR020846">
    <property type="entry name" value="MFS_dom"/>
</dbReference>